<dbReference type="Pfam" id="PF01569">
    <property type="entry name" value="PAP2"/>
    <property type="match status" value="1"/>
</dbReference>
<dbReference type="Gene3D" id="1.20.144.10">
    <property type="entry name" value="Phosphatidic acid phosphatase type 2/haloperoxidase"/>
    <property type="match status" value="1"/>
</dbReference>
<feature type="transmembrane region" description="Helical" evidence="11">
    <location>
        <begin position="53"/>
        <end position="73"/>
    </location>
</feature>
<comment type="function">
    <text evidence="9 11">Required for efficient N-glycosylation. Necessary for maintaining optimal levels of dolichol-linked oligosaccharides. Hydrolyzes dolichyl pyrophosphate at a very high rate and dolichyl monophosphate at a much lower rate. Does not act on phosphatidate.</text>
</comment>
<keyword evidence="8 11" id="KW-0472">Membrane</keyword>
<dbReference type="GO" id="GO:0006487">
    <property type="term" value="P:protein N-linked glycosylation"/>
    <property type="evidence" value="ECO:0007669"/>
    <property type="project" value="UniProtKB-UniRule"/>
</dbReference>
<dbReference type="InterPro" id="IPR000326">
    <property type="entry name" value="PAP2/HPO"/>
</dbReference>
<dbReference type="GO" id="GO:0047874">
    <property type="term" value="F:dolichyldiphosphatase activity"/>
    <property type="evidence" value="ECO:0007669"/>
    <property type="project" value="UniProtKB-UniRule"/>
</dbReference>
<dbReference type="GO" id="GO:0008610">
    <property type="term" value="P:lipid biosynthetic process"/>
    <property type="evidence" value="ECO:0007669"/>
    <property type="project" value="TreeGrafter"/>
</dbReference>
<accession>A0AAN8XK48</accession>
<sequence length="229" mass="26280">MTDTTWKAFSLTHVEYPEGDSLGHLLAIISLLPVAIIVGFITLILFRRDLHTIVFFIGCLLSEAVSVSLKKIIAEPRPMTKRVLYTEYGMPSSHSQMMWFFTSYSVLFLILRLKHINNSVMEIVWKVLMGVSIATTAAVVGYSRVYLLYHTWSQIIWGAVLGMVLGISWFTFTHLVLSPVFPVVASWRISEQLMIRDTSLIPNIMWFEYTHARTENRTRSRKLTSMKSQ</sequence>
<dbReference type="SMART" id="SM00014">
    <property type="entry name" value="acidPPc"/>
    <property type="match status" value="1"/>
</dbReference>
<dbReference type="EMBL" id="JAXCGZ010006520">
    <property type="protein sequence ID" value="KAK7079699.1"/>
    <property type="molecule type" value="Genomic_DNA"/>
</dbReference>
<dbReference type="InterPro" id="IPR039667">
    <property type="entry name" value="Dolichyldiphosphatase_PAP2"/>
</dbReference>
<dbReference type="GO" id="GO:0005789">
    <property type="term" value="C:endoplasmic reticulum membrane"/>
    <property type="evidence" value="ECO:0007669"/>
    <property type="project" value="UniProtKB-SubCell"/>
</dbReference>
<dbReference type="Proteomes" id="UP001381693">
    <property type="component" value="Unassembled WGS sequence"/>
</dbReference>
<keyword evidence="7 11" id="KW-1133">Transmembrane helix</keyword>
<name>A0AAN8XK48_HALRR</name>
<gene>
    <name evidence="13" type="primary">DOLPP1</name>
    <name evidence="13" type="ORF">SK128_028667</name>
</gene>
<reference evidence="13 14" key="1">
    <citation type="submission" date="2023-11" db="EMBL/GenBank/DDBJ databases">
        <title>Halocaridina rubra genome assembly.</title>
        <authorList>
            <person name="Smith C."/>
        </authorList>
    </citation>
    <scope>NUCLEOTIDE SEQUENCE [LARGE SCALE GENOMIC DNA]</scope>
    <source>
        <strain evidence="13">EP-1</strain>
        <tissue evidence="13">Whole</tissue>
    </source>
</reference>
<proteinExistence type="inferred from homology"/>
<evidence type="ECO:0000256" key="1">
    <source>
        <dbReference type="ARBA" id="ARBA00004477"/>
    </source>
</evidence>
<dbReference type="PANTHER" id="PTHR11247:SF1">
    <property type="entry name" value="DOLICHYLDIPHOSPHATASE 1"/>
    <property type="match status" value="1"/>
</dbReference>
<organism evidence="13 14">
    <name type="scientific">Halocaridina rubra</name>
    <name type="common">Hawaiian red shrimp</name>
    <dbReference type="NCBI Taxonomy" id="373956"/>
    <lineage>
        <taxon>Eukaryota</taxon>
        <taxon>Metazoa</taxon>
        <taxon>Ecdysozoa</taxon>
        <taxon>Arthropoda</taxon>
        <taxon>Crustacea</taxon>
        <taxon>Multicrustacea</taxon>
        <taxon>Malacostraca</taxon>
        <taxon>Eumalacostraca</taxon>
        <taxon>Eucarida</taxon>
        <taxon>Decapoda</taxon>
        <taxon>Pleocyemata</taxon>
        <taxon>Caridea</taxon>
        <taxon>Atyoidea</taxon>
        <taxon>Atyidae</taxon>
        <taxon>Halocaridina</taxon>
    </lineage>
</organism>
<feature type="transmembrane region" description="Helical" evidence="11">
    <location>
        <begin position="155"/>
        <end position="184"/>
    </location>
</feature>
<dbReference type="AlphaFoldDB" id="A0AAN8XK48"/>
<evidence type="ECO:0000256" key="9">
    <source>
        <dbReference type="ARBA" id="ARBA00024907"/>
    </source>
</evidence>
<dbReference type="PANTHER" id="PTHR11247">
    <property type="entry name" value="PALMITOYL-PROTEIN THIOESTERASE/DOLICHYLDIPHOSPHATASE 1"/>
    <property type="match status" value="1"/>
</dbReference>
<comment type="catalytic activity">
    <reaction evidence="10 11">
        <text>a di-trans,poly-cis-dolichyl diphosphate + H2O = a di-trans,poly-cis-dolichyl phosphate + phosphate + H(+)</text>
        <dbReference type="Rhea" id="RHEA:14385"/>
        <dbReference type="Rhea" id="RHEA-COMP:19498"/>
        <dbReference type="Rhea" id="RHEA-COMP:19506"/>
        <dbReference type="ChEBI" id="CHEBI:15377"/>
        <dbReference type="ChEBI" id="CHEBI:15378"/>
        <dbReference type="ChEBI" id="CHEBI:43474"/>
        <dbReference type="ChEBI" id="CHEBI:57497"/>
        <dbReference type="ChEBI" id="CHEBI:57683"/>
        <dbReference type="EC" id="3.6.1.43"/>
    </reaction>
</comment>
<comment type="similarity">
    <text evidence="3 11">Belongs to the dolichyldiphosphatase family.</text>
</comment>
<comment type="caution">
    <text evidence="13">The sequence shown here is derived from an EMBL/GenBank/DDBJ whole genome shotgun (WGS) entry which is preliminary data.</text>
</comment>
<feature type="domain" description="Phosphatidic acid phosphatase type 2/haloperoxidase" evidence="12">
    <location>
        <begin position="52"/>
        <end position="170"/>
    </location>
</feature>
<evidence type="ECO:0000313" key="13">
    <source>
        <dbReference type="EMBL" id="KAK7079699.1"/>
    </source>
</evidence>
<dbReference type="InterPro" id="IPR036938">
    <property type="entry name" value="PAP2/HPO_sf"/>
</dbReference>
<dbReference type="CDD" id="cd03382">
    <property type="entry name" value="PAP2_dolichyldiphosphatase"/>
    <property type="match status" value="1"/>
</dbReference>
<dbReference type="SUPFAM" id="SSF48317">
    <property type="entry name" value="Acid phosphatase/Vanadium-dependent haloperoxidase"/>
    <property type="match status" value="1"/>
</dbReference>
<feature type="transmembrane region" description="Helical" evidence="11">
    <location>
        <begin position="25"/>
        <end position="46"/>
    </location>
</feature>
<evidence type="ECO:0000256" key="4">
    <source>
        <dbReference type="ARBA" id="ARBA00022692"/>
    </source>
</evidence>
<comment type="pathway">
    <text evidence="2 11">Protein modification; protein glycosylation.</text>
</comment>
<feature type="transmembrane region" description="Helical" evidence="11">
    <location>
        <begin position="93"/>
        <end position="111"/>
    </location>
</feature>
<evidence type="ECO:0000256" key="2">
    <source>
        <dbReference type="ARBA" id="ARBA00004922"/>
    </source>
</evidence>
<dbReference type="FunFam" id="1.20.144.10:FF:000003">
    <property type="entry name" value="Dolichyldiphosphatase 1"/>
    <property type="match status" value="1"/>
</dbReference>
<evidence type="ECO:0000259" key="12">
    <source>
        <dbReference type="SMART" id="SM00014"/>
    </source>
</evidence>
<keyword evidence="5 11" id="KW-0378">Hydrolase</keyword>
<evidence type="ECO:0000256" key="11">
    <source>
        <dbReference type="RuleBase" id="RU367078"/>
    </source>
</evidence>
<protein>
    <recommendedName>
        <fullName evidence="11">Dolichyldiphosphatase</fullName>
        <ecNumber evidence="11">3.6.1.43</ecNumber>
    </recommendedName>
</protein>
<comment type="subcellular location">
    <subcellularLocation>
        <location evidence="1 11">Endoplasmic reticulum membrane</location>
        <topology evidence="1 11">Multi-pass membrane protein</topology>
    </subcellularLocation>
</comment>
<evidence type="ECO:0000256" key="5">
    <source>
        <dbReference type="ARBA" id="ARBA00022801"/>
    </source>
</evidence>
<evidence type="ECO:0000313" key="14">
    <source>
        <dbReference type="Proteomes" id="UP001381693"/>
    </source>
</evidence>
<evidence type="ECO:0000256" key="10">
    <source>
        <dbReference type="ARBA" id="ARBA00047349"/>
    </source>
</evidence>
<evidence type="ECO:0000256" key="3">
    <source>
        <dbReference type="ARBA" id="ARBA00005518"/>
    </source>
</evidence>
<evidence type="ECO:0000256" key="6">
    <source>
        <dbReference type="ARBA" id="ARBA00022824"/>
    </source>
</evidence>
<keyword evidence="6 11" id="KW-0256">Endoplasmic reticulum</keyword>
<dbReference type="EC" id="3.6.1.43" evidence="11"/>
<evidence type="ECO:0000256" key="7">
    <source>
        <dbReference type="ARBA" id="ARBA00022989"/>
    </source>
</evidence>
<feature type="transmembrane region" description="Helical" evidence="11">
    <location>
        <begin position="123"/>
        <end position="143"/>
    </location>
</feature>
<keyword evidence="4 11" id="KW-0812">Transmembrane</keyword>
<keyword evidence="14" id="KW-1185">Reference proteome</keyword>
<evidence type="ECO:0000256" key="8">
    <source>
        <dbReference type="ARBA" id="ARBA00023136"/>
    </source>
</evidence>